<dbReference type="Pfam" id="PF00884">
    <property type="entry name" value="Sulfatase"/>
    <property type="match status" value="1"/>
</dbReference>
<keyword evidence="1" id="KW-0479">Metal-binding</keyword>
<keyword evidence="2" id="KW-0378">Hydrolase</keyword>
<dbReference type="InterPro" id="IPR017850">
    <property type="entry name" value="Alkaline_phosphatase_core_sf"/>
</dbReference>
<dbReference type="GO" id="GO:0005737">
    <property type="term" value="C:cytoplasm"/>
    <property type="evidence" value="ECO:0007669"/>
    <property type="project" value="TreeGrafter"/>
</dbReference>
<evidence type="ECO:0000313" key="4">
    <source>
        <dbReference type="EMBL" id="KAL1510911.1"/>
    </source>
</evidence>
<dbReference type="GO" id="GO:0004423">
    <property type="term" value="F:iduronate-2-sulfatase activity"/>
    <property type="evidence" value="ECO:0007669"/>
    <property type="project" value="TreeGrafter"/>
</dbReference>
<evidence type="ECO:0000256" key="1">
    <source>
        <dbReference type="ARBA" id="ARBA00022723"/>
    </source>
</evidence>
<name>A0AB34J1V6_PRYPA</name>
<evidence type="ECO:0000313" key="5">
    <source>
        <dbReference type="Proteomes" id="UP001515480"/>
    </source>
</evidence>
<accession>A0AB34J1V6</accession>
<dbReference type="SUPFAM" id="SSF53649">
    <property type="entry name" value="Alkaline phosphatase-like"/>
    <property type="match status" value="1"/>
</dbReference>
<organism evidence="4 5">
    <name type="scientific">Prymnesium parvum</name>
    <name type="common">Toxic golden alga</name>
    <dbReference type="NCBI Taxonomy" id="97485"/>
    <lineage>
        <taxon>Eukaryota</taxon>
        <taxon>Haptista</taxon>
        <taxon>Haptophyta</taxon>
        <taxon>Prymnesiophyceae</taxon>
        <taxon>Prymnesiales</taxon>
        <taxon>Prymnesiaceae</taxon>
        <taxon>Prymnesium</taxon>
    </lineage>
</organism>
<keyword evidence="5" id="KW-1185">Reference proteome</keyword>
<dbReference type="InterPro" id="IPR000917">
    <property type="entry name" value="Sulfatase_N"/>
</dbReference>
<dbReference type="PANTHER" id="PTHR45953">
    <property type="entry name" value="IDURONATE 2-SULFATASE"/>
    <property type="match status" value="1"/>
</dbReference>
<gene>
    <name evidence="4" type="ORF">AB1Y20_005740</name>
</gene>
<comment type="caution">
    <text evidence="4">The sequence shown here is derived from an EMBL/GenBank/DDBJ whole genome shotgun (WGS) entry which is preliminary data.</text>
</comment>
<dbReference type="AlphaFoldDB" id="A0AB34J1V6"/>
<dbReference type="GO" id="GO:0046872">
    <property type="term" value="F:metal ion binding"/>
    <property type="evidence" value="ECO:0007669"/>
    <property type="project" value="UniProtKB-KW"/>
</dbReference>
<protein>
    <recommendedName>
        <fullName evidence="3">Sulfatase N-terminal domain-containing protein</fullName>
    </recommendedName>
</protein>
<evidence type="ECO:0000256" key="2">
    <source>
        <dbReference type="ARBA" id="ARBA00022801"/>
    </source>
</evidence>
<dbReference type="Gene3D" id="3.40.720.10">
    <property type="entry name" value="Alkaline Phosphatase, subunit A"/>
    <property type="match status" value="1"/>
</dbReference>
<dbReference type="PANTHER" id="PTHR45953:SF1">
    <property type="entry name" value="IDURONATE 2-SULFATASE"/>
    <property type="match status" value="1"/>
</dbReference>
<evidence type="ECO:0000259" key="3">
    <source>
        <dbReference type="Pfam" id="PF00884"/>
    </source>
</evidence>
<sequence>MEWEHLVGFSAGAGLAGSRLLGVEVSFADCLALCEADAACTAVDFVRKHSEAAAAPPLASRRCAEAKPRKRSCYAVAREWSPCVPAHTENIASRTRGPRAAPPAAARSVLLVVFDDLRPVDAPFEASASPVARRFAASAATFLSAHAQAALCAPSRASFLSGRPPALTRVWWTDTHLRAAPAAAEWLTLPGHFKRAGYYVAGVGKLFHHLPDPASLDPASWSEPECVADFPYYGQGHCPEKAEFLLAAYNTSAGCPLDEARHADFAYPDAQVLRKARQFLAAAAAARRPFWLGVGFFKPHKPFVFPARLLAKQPSAAPPPANAAPAAGGARMASIGELCATKPSAWRGACGEDTRRAYHAAAAHSDGLFGELLQALAAGGGEESTLVVAMSDHGFALGEHGAWAKWSNWEVATRSVWMVRAPWVRGAAGARLAAPVQLLDLFPTVAELAGVPLPAGDRRYDGVRGRSLAPLLRRPSNESGGAAAFSQMARCWPEGGARNASSYGAMAQCDGVPPALYAFMGYSVRTAAARYTEWVPLQWDGAAQRHLPRWGEAVERELYDHAADDGGTHWSSRFEAENVLAARPAEAARLRQLLHAHFDAENEAALRTGGATRRRR</sequence>
<dbReference type="EMBL" id="JBGBPQ010000014">
    <property type="protein sequence ID" value="KAL1510911.1"/>
    <property type="molecule type" value="Genomic_DNA"/>
</dbReference>
<dbReference type="Proteomes" id="UP001515480">
    <property type="component" value="Unassembled WGS sequence"/>
</dbReference>
<proteinExistence type="predicted"/>
<reference evidence="4 5" key="1">
    <citation type="journal article" date="2024" name="Science">
        <title>Giant polyketide synthase enzymes in the biosynthesis of giant marine polyether toxins.</title>
        <authorList>
            <person name="Fallon T.R."/>
            <person name="Shende V.V."/>
            <person name="Wierzbicki I.H."/>
            <person name="Pendleton A.L."/>
            <person name="Watervoot N.F."/>
            <person name="Auber R.P."/>
            <person name="Gonzalez D.J."/>
            <person name="Wisecaver J.H."/>
            <person name="Moore B.S."/>
        </authorList>
    </citation>
    <scope>NUCLEOTIDE SEQUENCE [LARGE SCALE GENOMIC DNA]</scope>
    <source>
        <strain evidence="4 5">12B1</strain>
    </source>
</reference>
<feature type="domain" description="Sulfatase N-terminal" evidence="3">
    <location>
        <begin position="109"/>
        <end position="451"/>
    </location>
</feature>